<dbReference type="InterPro" id="IPR009003">
    <property type="entry name" value="Peptidase_S1_PA"/>
</dbReference>
<gene>
    <name evidence="6" type="ORF">RCL2_002617700</name>
    <name evidence="5" type="ORF">RclHR1_00830014</name>
</gene>
<feature type="domain" description="Crinkler effector protein N-terminal" evidence="4">
    <location>
        <begin position="4"/>
        <end position="94"/>
    </location>
</feature>
<protein>
    <recommendedName>
        <fullName evidence="4">Crinkler effector protein N-terminal domain-containing protein</fullName>
    </recommendedName>
</protein>
<name>A0A2Z6S6W7_9GLOM</name>
<dbReference type="EMBL" id="BLAL01000285">
    <property type="protein sequence ID" value="GES99692.1"/>
    <property type="molecule type" value="Genomic_DNA"/>
</dbReference>
<dbReference type="AlphaFoldDB" id="A0A2Z6S6W7"/>
<evidence type="ECO:0000313" key="7">
    <source>
        <dbReference type="Proteomes" id="UP000247702"/>
    </source>
</evidence>
<comment type="caution">
    <text evidence="5">The sequence shown here is derived from an EMBL/GenBank/DDBJ whole genome shotgun (WGS) entry which is preliminary data.</text>
</comment>
<dbReference type="OrthoDB" id="2343015at2759"/>
<evidence type="ECO:0000256" key="3">
    <source>
        <dbReference type="ARBA" id="ARBA00022525"/>
    </source>
</evidence>
<keyword evidence="7" id="KW-1185">Reference proteome</keyword>
<evidence type="ECO:0000256" key="1">
    <source>
        <dbReference type="ARBA" id="ARBA00004340"/>
    </source>
</evidence>
<comment type="subcellular location">
    <subcellularLocation>
        <location evidence="1">Host cell</location>
    </subcellularLocation>
    <subcellularLocation>
        <location evidence="2">Secreted</location>
    </subcellularLocation>
</comment>
<organism evidence="5 7">
    <name type="scientific">Rhizophagus clarus</name>
    <dbReference type="NCBI Taxonomy" id="94130"/>
    <lineage>
        <taxon>Eukaryota</taxon>
        <taxon>Fungi</taxon>
        <taxon>Fungi incertae sedis</taxon>
        <taxon>Mucoromycota</taxon>
        <taxon>Glomeromycotina</taxon>
        <taxon>Glomeromycetes</taxon>
        <taxon>Glomerales</taxon>
        <taxon>Glomeraceae</taxon>
        <taxon>Rhizophagus</taxon>
    </lineage>
</organism>
<keyword evidence="3" id="KW-0964">Secreted</keyword>
<evidence type="ECO:0000259" key="4">
    <source>
        <dbReference type="Pfam" id="PF20147"/>
    </source>
</evidence>
<dbReference type="Proteomes" id="UP000247702">
    <property type="component" value="Unassembled WGS sequence"/>
</dbReference>
<dbReference type="GO" id="GO:0043657">
    <property type="term" value="C:host cell"/>
    <property type="evidence" value="ECO:0007669"/>
    <property type="project" value="UniProtKB-SubCell"/>
</dbReference>
<dbReference type="Pfam" id="PF20147">
    <property type="entry name" value="Crinkler"/>
    <property type="match status" value="1"/>
</dbReference>
<dbReference type="InterPro" id="IPR045379">
    <property type="entry name" value="Crinkler_N"/>
</dbReference>
<evidence type="ECO:0000256" key="2">
    <source>
        <dbReference type="ARBA" id="ARBA00004613"/>
    </source>
</evidence>
<sequence length="444" mass="50430">MATLTLNCCVKESALGNKDHFKIIIDTDKNGHELKKLIWENIGIFDVNMPVWKVKIPFSEKENLQLENVEGMEIKNESRVEEIFNNRVEDNIYIQVYHVCKICRMSYSRTTKCETGNLMIHQENAEQLGGRKIEPVEDFEQLRKLMIARKAFLSKLEKEGKELLAFVGPGIVDDKPSLIVVFPDETVQTCLPATFEEYPVLIDYGDIEPASNPRVYHETLKPGISIGCLEVENVFTLGAFFQSEDKKFILTVGHAIGEVCKIIVQPGRYENDSDTSSCAEVTFKFHGIDENSNLLDYAFCKVEDCHRVPVFDPNKPLDSKTVINKCKDFISNDSDVMSYVYKFGRTSYLTRGVIIDEMMTFYTKKFGKVSRVSVLLVSGIRGQPFGELGDSGSSVFDEDGCLWGIYYGFYYQCHFVIPIHLILSDVQTRYGVGFTLIDPANTME</sequence>
<dbReference type="EMBL" id="BEXD01004237">
    <property type="protein sequence ID" value="GBC08663.1"/>
    <property type="molecule type" value="Genomic_DNA"/>
</dbReference>
<dbReference type="Proteomes" id="UP000615446">
    <property type="component" value="Unassembled WGS sequence"/>
</dbReference>
<accession>A0A2Z6S6W7</accession>
<evidence type="ECO:0000313" key="6">
    <source>
        <dbReference type="EMBL" id="GES99692.1"/>
    </source>
</evidence>
<reference evidence="5 7" key="1">
    <citation type="submission" date="2017-11" db="EMBL/GenBank/DDBJ databases">
        <title>The genome of Rhizophagus clarus HR1 reveals common genetic basis of auxotrophy among arbuscular mycorrhizal fungi.</title>
        <authorList>
            <person name="Kobayashi Y."/>
        </authorList>
    </citation>
    <scope>NUCLEOTIDE SEQUENCE [LARGE SCALE GENOMIC DNA]</scope>
    <source>
        <strain evidence="5 7">HR1</strain>
    </source>
</reference>
<proteinExistence type="predicted"/>
<dbReference type="SUPFAM" id="SSF50494">
    <property type="entry name" value="Trypsin-like serine proteases"/>
    <property type="match status" value="1"/>
</dbReference>
<reference evidence="6" key="2">
    <citation type="submission" date="2019-10" db="EMBL/GenBank/DDBJ databases">
        <title>Conservation and host-specific expression of non-tandemly repeated heterogenous ribosome RNA gene in arbuscular mycorrhizal fungi.</title>
        <authorList>
            <person name="Maeda T."/>
            <person name="Kobayashi Y."/>
            <person name="Nakagawa T."/>
            <person name="Ezawa T."/>
            <person name="Yamaguchi K."/>
            <person name="Bino T."/>
            <person name="Nishimoto Y."/>
            <person name="Shigenobu S."/>
            <person name="Kawaguchi M."/>
        </authorList>
    </citation>
    <scope>NUCLEOTIDE SEQUENCE</scope>
    <source>
        <strain evidence="6">HR1</strain>
    </source>
</reference>
<dbReference type="GO" id="GO:0005576">
    <property type="term" value="C:extracellular region"/>
    <property type="evidence" value="ECO:0007669"/>
    <property type="project" value="UniProtKB-SubCell"/>
</dbReference>
<evidence type="ECO:0000313" key="5">
    <source>
        <dbReference type="EMBL" id="GBC08663.1"/>
    </source>
</evidence>